<dbReference type="Proteomes" id="UP000467840">
    <property type="component" value="Chromosome 14"/>
</dbReference>
<proteinExistence type="predicted"/>
<feature type="compositionally biased region" description="Basic and acidic residues" evidence="1">
    <location>
        <begin position="75"/>
        <end position="86"/>
    </location>
</feature>
<name>A0A6A6MG12_HEVBR</name>
<evidence type="ECO:0000256" key="1">
    <source>
        <dbReference type="SAM" id="MobiDB-lite"/>
    </source>
</evidence>
<keyword evidence="3" id="KW-1185">Reference proteome</keyword>
<dbReference type="EMBL" id="JAAGAX010000006">
    <property type="protein sequence ID" value="KAF2310929.1"/>
    <property type="molecule type" value="Genomic_DNA"/>
</dbReference>
<reference evidence="2 3" key="1">
    <citation type="journal article" date="2020" name="Mol. Plant">
        <title>The Chromosome-Based Rubber Tree Genome Provides New Insights into Spurge Genome Evolution and Rubber Biosynthesis.</title>
        <authorList>
            <person name="Liu J."/>
            <person name="Shi C."/>
            <person name="Shi C.C."/>
            <person name="Li W."/>
            <person name="Zhang Q.J."/>
            <person name="Zhang Y."/>
            <person name="Li K."/>
            <person name="Lu H.F."/>
            <person name="Shi C."/>
            <person name="Zhu S.T."/>
            <person name="Xiao Z.Y."/>
            <person name="Nan H."/>
            <person name="Yue Y."/>
            <person name="Zhu X.G."/>
            <person name="Wu Y."/>
            <person name="Hong X.N."/>
            <person name="Fan G.Y."/>
            <person name="Tong Y."/>
            <person name="Zhang D."/>
            <person name="Mao C.L."/>
            <person name="Liu Y.L."/>
            <person name="Hao S.J."/>
            <person name="Liu W.Q."/>
            <person name="Lv M.Q."/>
            <person name="Zhang H.B."/>
            <person name="Liu Y."/>
            <person name="Hu-Tang G.R."/>
            <person name="Wang J.P."/>
            <person name="Wang J.H."/>
            <person name="Sun Y.H."/>
            <person name="Ni S.B."/>
            <person name="Chen W.B."/>
            <person name="Zhang X.C."/>
            <person name="Jiao Y.N."/>
            <person name="Eichler E.E."/>
            <person name="Li G.H."/>
            <person name="Liu X."/>
            <person name="Gao L.Z."/>
        </authorList>
    </citation>
    <scope>NUCLEOTIDE SEQUENCE [LARGE SCALE GENOMIC DNA]</scope>
    <source>
        <strain evidence="3">cv. GT1</strain>
        <tissue evidence="2">Leaf</tissue>
    </source>
</reference>
<sequence>MIISISPTKKTQHGTIPILAEEKPDGFCMLASKAARGGGVPGDEFFQQLHCGAIKGVGFLRKAFIEKPASNIARKRECAPTEREQDAGDSEGCSERVTTGGCRKRRQMVSSAITPGQNSSILVKGQNLPIKHFLASVTKMGEKLGTDGGGGEEPTPETVSAFSPGVALEFLQDRAVTHVQSPPWNSSVEAEGQVSNLLPAGLDPYTELPVSDSATSGLMAVY</sequence>
<comment type="caution">
    <text evidence="2">The sequence shown here is derived from an EMBL/GenBank/DDBJ whole genome shotgun (WGS) entry which is preliminary data.</text>
</comment>
<accession>A0A6A6MG12</accession>
<organism evidence="2 3">
    <name type="scientific">Hevea brasiliensis</name>
    <name type="common">Para rubber tree</name>
    <name type="synonym">Siphonia brasiliensis</name>
    <dbReference type="NCBI Taxonomy" id="3981"/>
    <lineage>
        <taxon>Eukaryota</taxon>
        <taxon>Viridiplantae</taxon>
        <taxon>Streptophyta</taxon>
        <taxon>Embryophyta</taxon>
        <taxon>Tracheophyta</taxon>
        <taxon>Spermatophyta</taxon>
        <taxon>Magnoliopsida</taxon>
        <taxon>eudicotyledons</taxon>
        <taxon>Gunneridae</taxon>
        <taxon>Pentapetalae</taxon>
        <taxon>rosids</taxon>
        <taxon>fabids</taxon>
        <taxon>Malpighiales</taxon>
        <taxon>Euphorbiaceae</taxon>
        <taxon>Crotonoideae</taxon>
        <taxon>Micrandreae</taxon>
        <taxon>Hevea</taxon>
    </lineage>
</organism>
<evidence type="ECO:0000313" key="3">
    <source>
        <dbReference type="Proteomes" id="UP000467840"/>
    </source>
</evidence>
<protein>
    <submittedName>
        <fullName evidence="2">Uncharacterized protein</fullName>
    </submittedName>
</protein>
<dbReference type="AlphaFoldDB" id="A0A6A6MG12"/>
<feature type="region of interest" description="Disordered" evidence="1">
    <location>
        <begin position="75"/>
        <end position="98"/>
    </location>
</feature>
<gene>
    <name evidence="2" type="ORF">GH714_018587</name>
</gene>
<evidence type="ECO:0000313" key="2">
    <source>
        <dbReference type="EMBL" id="KAF2310929.1"/>
    </source>
</evidence>